<evidence type="ECO:0000313" key="2">
    <source>
        <dbReference type="Proteomes" id="UP000606580"/>
    </source>
</evidence>
<comment type="caution">
    <text evidence="1">The sequence shown here is derived from an EMBL/GenBank/DDBJ whole genome shotgun (WGS) entry which is preliminary data.</text>
</comment>
<protein>
    <submittedName>
        <fullName evidence="1">TIGR04255 family protein</fullName>
    </submittedName>
</protein>
<accession>A0A848DBQ3</accession>
<dbReference type="EMBL" id="WNEG01000075">
    <property type="protein sequence ID" value="NMG83325.1"/>
    <property type="molecule type" value="Genomic_DNA"/>
</dbReference>
<dbReference type="NCBIfam" id="TIGR04255">
    <property type="entry name" value="sporadTIGR04255"/>
    <property type="match status" value="1"/>
</dbReference>
<evidence type="ECO:0000313" key="1">
    <source>
        <dbReference type="EMBL" id="NMG83325.1"/>
    </source>
</evidence>
<sequence length="242" mass="28547">MIMSSNILKNVILRMDFLGEIDRSDSILKNLKKVLLNDFPEFETKDMVSLKMIADQTQRTTEEKRFKSFIFQNKEINNFITLEPDAIVFDIKKYETYKEFREIVQKVFQNLEGENSSVKISRIGLRYINQIIVKEGNPFEWTGLIKEPLICSRHFIEGINGVRRLMGVLELNMPDYFIKFQYGWFNSEYPNPIARKEFLLDYDCSSTNEINFSSGLISQIDKFHDAIKELFKNSKFDELDKL</sequence>
<reference evidence="1" key="1">
    <citation type="journal article" date="2020" name="MBio">
        <title>'Candidatus Ethanoperedens,' a Thermophilic Genus of Archaea Mediating the Anaerobic Oxidation of Ethane.</title>
        <authorList>
            <person name="Hahn C.J."/>
            <person name="Laso-Perez R."/>
            <person name="Vulcano F."/>
            <person name="Vaziourakis K.M."/>
            <person name="Stokke R."/>
            <person name="Steen I.H."/>
            <person name="Teske A."/>
            <person name="Boetius A."/>
            <person name="Liebeke M."/>
            <person name="Amann R."/>
            <person name="Knittel K."/>
            <person name="Wegener G."/>
        </authorList>
    </citation>
    <scope>NUCLEOTIDE SEQUENCE</scope>
    <source>
        <strain evidence="1">GoM-Arc1-LC-WB58</strain>
    </source>
</reference>
<gene>
    <name evidence="1" type="ORF">GIS02_03865</name>
</gene>
<organism evidence="1 2">
    <name type="scientific">Candidatus Ethanoperedens thermophilum</name>
    <dbReference type="NCBI Taxonomy" id="2766897"/>
    <lineage>
        <taxon>Archaea</taxon>
        <taxon>Methanobacteriati</taxon>
        <taxon>Methanobacteriota</taxon>
        <taxon>Stenosarchaea group</taxon>
        <taxon>Methanomicrobia</taxon>
        <taxon>Methanosarcinales</taxon>
        <taxon>Methanosarcinales incertae sedis</taxon>
        <taxon>GOM Arc I cluster</taxon>
        <taxon>Candidatus Ethanoperedens</taxon>
    </lineage>
</organism>
<dbReference type="AlphaFoldDB" id="A0A848DBQ3"/>
<dbReference type="Proteomes" id="UP000606580">
    <property type="component" value="Unassembled WGS sequence"/>
</dbReference>
<name>A0A848DBQ3_9EURY</name>
<dbReference type="InterPro" id="IPR026349">
    <property type="entry name" value="CHP04255"/>
</dbReference>
<proteinExistence type="predicted"/>